<accession>A0A6J6A896</accession>
<dbReference type="EMBL" id="CAFBMT010000031">
    <property type="protein sequence ID" value="CAB4956090.1"/>
    <property type="molecule type" value="Genomic_DNA"/>
</dbReference>
<name>A0A6J6A896_9ZZZZ</name>
<gene>
    <name evidence="2" type="ORF">UFOPK2656_03363</name>
    <name evidence="3" type="ORF">UFOPK3651_03189</name>
    <name evidence="4" type="ORF">UFOPK3931_00486</name>
    <name evidence="1" type="ORF">UFOPK4189_01567</name>
</gene>
<dbReference type="AlphaFoldDB" id="A0A6J6A896"/>
<evidence type="ECO:0000313" key="1">
    <source>
        <dbReference type="EMBL" id="CAB4363797.1"/>
    </source>
</evidence>
<dbReference type="EMBL" id="CAFBOL010000007">
    <property type="protein sequence ID" value="CAB4975861.1"/>
    <property type="molecule type" value="Genomic_DNA"/>
</dbReference>
<evidence type="ECO:0000313" key="2">
    <source>
        <dbReference type="EMBL" id="CAB4748066.1"/>
    </source>
</evidence>
<dbReference type="EMBL" id="CAEZYF010000036">
    <property type="protein sequence ID" value="CAB4748066.1"/>
    <property type="molecule type" value="Genomic_DNA"/>
</dbReference>
<organism evidence="1">
    <name type="scientific">freshwater metagenome</name>
    <dbReference type="NCBI Taxonomy" id="449393"/>
    <lineage>
        <taxon>unclassified sequences</taxon>
        <taxon>metagenomes</taxon>
        <taxon>ecological metagenomes</taxon>
    </lineage>
</organism>
<protein>
    <submittedName>
        <fullName evidence="1">Unannotated protein</fullName>
    </submittedName>
</protein>
<reference evidence="1" key="1">
    <citation type="submission" date="2020-05" db="EMBL/GenBank/DDBJ databases">
        <authorList>
            <person name="Chiriac C."/>
            <person name="Salcher M."/>
            <person name="Ghai R."/>
            <person name="Kavagutti S V."/>
        </authorList>
    </citation>
    <scope>NUCLEOTIDE SEQUENCE</scope>
</reference>
<evidence type="ECO:0000313" key="3">
    <source>
        <dbReference type="EMBL" id="CAB4956090.1"/>
    </source>
</evidence>
<sequence>MSIVIRPRTEPLFSTSGRYELDGRLDDAGAFVISGQDVQDLKSAILAANDDEGLSFSGYEVLTSRRNRFEFTWSIANVQRWLQTADIDTVIYGSQLRGEVPADMAARPCRVVDS</sequence>
<dbReference type="EMBL" id="CAESGF010000008">
    <property type="protein sequence ID" value="CAB4363797.1"/>
    <property type="molecule type" value="Genomic_DNA"/>
</dbReference>
<evidence type="ECO:0000313" key="4">
    <source>
        <dbReference type="EMBL" id="CAB4975861.1"/>
    </source>
</evidence>
<proteinExistence type="predicted"/>